<feature type="compositionally biased region" description="Basic and acidic residues" evidence="2">
    <location>
        <begin position="396"/>
        <end position="406"/>
    </location>
</feature>
<feature type="region of interest" description="Disordered" evidence="2">
    <location>
        <begin position="1"/>
        <end position="42"/>
    </location>
</feature>
<feature type="compositionally biased region" description="Low complexity" evidence="2">
    <location>
        <begin position="315"/>
        <end position="324"/>
    </location>
</feature>
<feature type="compositionally biased region" description="Low complexity" evidence="2">
    <location>
        <begin position="407"/>
        <end position="418"/>
    </location>
</feature>
<protein>
    <submittedName>
        <fullName evidence="3">Uncharacterized protein</fullName>
    </submittedName>
</protein>
<gene>
    <name evidence="3" type="ORF">FNF27_01430</name>
</gene>
<dbReference type="EMBL" id="VLTO01000005">
    <property type="protein sequence ID" value="KAA0177100.1"/>
    <property type="molecule type" value="Genomic_DNA"/>
</dbReference>
<dbReference type="AlphaFoldDB" id="A0A5A8EMB4"/>
<keyword evidence="1" id="KW-0175">Coiled coil</keyword>
<sequence length="768" mass="77728">MRAARRQQRGPATRAAARVARVPDKSSSCSLSMSAPPVPSGPLLRSATMGVIEARRASASGDGVPSAGDVEASAEHLFMQAMAGSMSLDHLGDVFFLFCEHGRGRKIKAGLTDTVVSVRATSKKQRRSLSTKGWLAMLSRVPRSCPIVPDRVPVRQARSIFARNVAFSASADQMGELRFPHFLEALVDVAQSAFPSADDFASVRVLVQEALVPLYEMEMGTAPAMLDLDEGGTAARPDITAGASAQRGGRVPSPPRGSGASVASSSAYVAARTSDLVLTSQGTMSLHRARQLGLAAMPTRTKSVVHPGGASSQAGSSVRGDSVSSGLLASEAPSVAGARVGLAGRSATLGRRTFSMRGSALRQDQQEADLPSDHRPSPAPAAAAGPTPTGAGPDGGAERGTAERGADAVAAADANAGESPDATPVRGGRKRIAIKSLDLAVEGGSARLQSTASPGVALSPAGQRASVSLRGGALSAPPSPSGAKKGDAVSGPAGDEDASARGAHSQTSNPPGSKFFASAMGKRGRSPFQRQQTPAPDTFRQDLADAEDGAEPAPTDGTPEARSPPPPPPPPHTHTDEGAASGNGSPASASSSQGRPGGLAGVAGSSGSASPDSSRGAVRPFAHGHASPPAPPPRASHDGEPRHGDHEAPRQAGGGEPGRDPLAPAGERADGAGPLDSPAIRRARRGSVHSPQAVAASSIHTAVIAALEGGALDTAKPGGRELLGAIKQMLGAMSQAAQANRELRARVEELVMRVTQLRHATMEAAADS</sequence>
<comment type="caution">
    <text evidence="3">The sequence shown here is derived from an EMBL/GenBank/DDBJ whole genome shotgun (WGS) entry which is preliminary data.</text>
</comment>
<proteinExistence type="predicted"/>
<feature type="compositionally biased region" description="Low complexity" evidence="2">
    <location>
        <begin position="12"/>
        <end position="34"/>
    </location>
</feature>
<feature type="compositionally biased region" description="Low complexity" evidence="2">
    <location>
        <begin position="247"/>
        <end position="262"/>
    </location>
</feature>
<feature type="compositionally biased region" description="Pro residues" evidence="2">
    <location>
        <begin position="562"/>
        <end position="572"/>
    </location>
</feature>
<feature type="compositionally biased region" description="Low complexity" evidence="2">
    <location>
        <begin position="380"/>
        <end position="391"/>
    </location>
</feature>
<feature type="region of interest" description="Disordered" evidence="2">
    <location>
        <begin position="358"/>
        <end position="429"/>
    </location>
</feature>
<evidence type="ECO:0000313" key="4">
    <source>
        <dbReference type="Proteomes" id="UP000322899"/>
    </source>
</evidence>
<feature type="region of interest" description="Disordered" evidence="2">
    <location>
        <begin position="242"/>
        <end position="262"/>
    </location>
</feature>
<accession>A0A5A8EMB4</accession>
<evidence type="ECO:0000256" key="2">
    <source>
        <dbReference type="SAM" id="MobiDB-lite"/>
    </source>
</evidence>
<feature type="coiled-coil region" evidence="1">
    <location>
        <begin position="733"/>
        <end position="760"/>
    </location>
</feature>
<name>A0A5A8EMB4_CAFRO</name>
<feature type="region of interest" description="Disordered" evidence="2">
    <location>
        <begin position="302"/>
        <end position="324"/>
    </location>
</feature>
<feature type="compositionally biased region" description="Low complexity" evidence="2">
    <location>
        <begin position="578"/>
        <end position="594"/>
    </location>
</feature>
<evidence type="ECO:0000256" key="1">
    <source>
        <dbReference type="SAM" id="Coils"/>
    </source>
</evidence>
<reference evidence="3 4" key="1">
    <citation type="submission" date="2019-07" db="EMBL/GenBank/DDBJ databases">
        <title>Genomes of Cafeteria roenbergensis.</title>
        <authorList>
            <person name="Fischer M.G."/>
            <person name="Hackl T."/>
            <person name="Roman M."/>
        </authorList>
    </citation>
    <scope>NUCLEOTIDE SEQUENCE [LARGE SCALE GENOMIC DNA]</scope>
    <source>
        <strain evidence="3 4">E4-10P</strain>
    </source>
</reference>
<evidence type="ECO:0000313" key="3">
    <source>
        <dbReference type="EMBL" id="KAA0177100.1"/>
    </source>
</evidence>
<feature type="region of interest" description="Disordered" evidence="2">
    <location>
        <begin position="450"/>
        <end position="694"/>
    </location>
</feature>
<organism evidence="3 4">
    <name type="scientific">Cafeteria roenbergensis</name>
    <name type="common">Marine flagellate</name>
    <dbReference type="NCBI Taxonomy" id="33653"/>
    <lineage>
        <taxon>Eukaryota</taxon>
        <taxon>Sar</taxon>
        <taxon>Stramenopiles</taxon>
        <taxon>Bigyra</taxon>
        <taxon>Opalozoa</taxon>
        <taxon>Bicosoecida</taxon>
        <taxon>Cafeteriaceae</taxon>
        <taxon>Cafeteria</taxon>
    </lineage>
</organism>
<feature type="compositionally biased region" description="Basic and acidic residues" evidence="2">
    <location>
        <begin position="635"/>
        <end position="649"/>
    </location>
</feature>
<dbReference type="Proteomes" id="UP000322899">
    <property type="component" value="Unassembled WGS sequence"/>
</dbReference>
<feature type="compositionally biased region" description="Low complexity" evidence="2">
    <location>
        <begin position="602"/>
        <end position="627"/>
    </location>
</feature>